<dbReference type="Pfam" id="PF07730">
    <property type="entry name" value="HisKA_3"/>
    <property type="match status" value="1"/>
</dbReference>
<dbReference type="SUPFAM" id="SSF55785">
    <property type="entry name" value="PYP-like sensor domain (PAS domain)"/>
    <property type="match status" value="1"/>
</dbReference>
<comment type="caution">
    <text evidence="11">The sequence shown here is derived from an EMBL/GenBank/DDBJ whole genome shotgun (WGS) entry which is preliminary data.</text>
</comment>
<keyword evidence="8" id="KW-0902">Two-component regulatory system</keyword>
<protein>
    <recommendedName>
        <fullName evidence="2">histidine kinase</fullName>
        <ecNumber evidence="2">2.7.13.3</ecNumber>
    </recommendedName>
</protein>
<dbReference type="PROSITE" id="PS50109">
    <property type="entry name" value="HIS_KIN"/>
    <property type="match status" value="1"/>
</dbReference>
<keyword evidence="5" id="KW-0547">Nucleotide-binding</keyword>
<dbReference type="InterPro" id="IPR011712">
    <property type="entry name" value="Sig_transdc_His_kin_sub3_dim/P"/>
</dbReference>
<dbReference type="GO" id="GO:0046983">
    <property type="term" value="F:protein dimerization activity"/>
    <property type="evidence" value="ECO:0007669"/>
    <property type="project" value="InterPro"/>
</dbReference>
<evidence type="ECO:0000256" key="9">
    <source>
        <dbReference type="SAM" id="Phobius"/>
    </source>
</evidence>
<keyword evidence="3" id="KW-0597">Phosphoprotein</keyword>
<dbReference type="SMART" id="SM00387">
    <property type="entry name" value="HATPase_c"/>
    <property type="match status" value="1"/>
</dbReference>
<dbReference type="Pfam" id="PF02518">
    <property type="entry name" value="HATPase_c"/>
    <property type="match status" value="1"/>
</dbReference>
<evidence type="ECO:0000256" key="2">
    <source>
        <dbReference type="ARBA" id="ARBA00012438"/>
    </source>
</evidence>
<dbReference type="AlphaFoldDB" id="A0A8J8KF90"/>
<keyword evidence="7" id="KW-0067">ATP-binding</keyword>
<evidence type="ECO:0000256" key="7">
    <source>
        <dbReference type="ARBA" id="ARBA00022840"/>
    </source>
</evidence>
<evidence type="ECO:0000313" key="12">
    <source>
        <dbReference type="Proteomes" id="UP000625804"/>
    </source>
</evidence>
<keyword evidence="9" id="KW-1133">Transmembrane helix</keyword>
<keyword evidence="6" id="KW-0418">Kinase</keyword>
<dbReference type="InterPro" id="IPR003594">
    <property type="entry name" value="HATPase_dom"/>
</dbReference>
<evidence type="ECO:0000256" key="3">
    <source>
        <dbReference type="ARBA" id="ARBA00022553"/>
    </source>
</evidence>
<dbReference type="PANTHER" id="PTHR24421">
    <property type="entry name" value="NITRATE/NITRITE SENSOR PROTEIN NARX-RELATED"/>
    <property type="match status" value="1"/>
</dbReference>
<dbReference type="PANTHER" id="PTHR24421:SF10">
    <property type="entry name" value="NITRATE_NITRITE SENSOR PROTEIN NARQ"/>
    <property type="match status" value="1"/>
</dbReference>
<dbReference type="Gene3D" id="3.30.450.20">
    <property type="entry name" value="PAS domain"/>
    <property type="match status" value="1"/>
</dbReference>
<dbReference type="CDD" id="cd16917">
    <property type="entry name" value="HATPase_UhpB-NarQ-NarX-like"/>
    <property type="match status" value="1"/>
</dbReference>
<name>A0A8J8KF90_9BACI</name>
<comment type="catalytic activity">
    <reaction evidence="1">
        <text>ATP + protein L-histidine = ADP + protein N-phospho-L-histidine.</text>
        <dbReference type="EC" id="2.7.13.3"/>
    </reaction>
</comment>
<dbReference type="GO" id="GO:0016020">
    <property type="term" value="C:membrane"/>
    <property type="evidence" value="ECO:0007669"/>
    <property type="project" value="InterPro"/>
</dbReference>
<evidence type="ECO:0000256" key="6">
    <source>
        <dbReference type="ARBA" id="ARBA00022777"/>
    </source>
</evidence>
<feature type="transmembrane region" description="Helical" evidence="9">
    <location>
        <begin position="39"/>
        <end position="63"/>
    </location>
</feature>
<evidence type="ECO:0000259" key="10">
    <source>
        <dbReference type="PROSITE" id="PS50109"/>
    </source>
</evidence>
<dbReference type="EC" id="2.7.13.3" evidence="2"/>
<evidence type="ECO:0000256" key="4">
    <source>
        <dbReference type="ARBA" id="ARBA00022679"/>
    </source>
</evidence>
<feature type="transmembrane region" description="Helical" evidence="9">
    <location>
        <begin position="12"/>
        <end position="33"/>
    </location>
</feature>
<evidence type="ECO:0000313" key="11">
    <source>
        <dbReference type="EMBL" id="NSL52645.1"/>
    </source>
</evidence>
<dbReference type="SUPFAM" id="SSF55874">
    <property type="entry name" value="ATPase domain of HSP90 chaperone/DNA topoisomerase II/histidine kinase"/>
    <property type="match status" value="1"/>
</dbReference>
<keyword evidence="9" id="KW-0812">Transmembrane</keyword>
<dbReference type="InterPro" id="IPR050482">
    <property type="entry name" value="Sensor_HK_TwoCompSys"/>
</dbReference>
<dbReference type="RefSeq" id="WP_173731852.1">
    <property type="nucleotide sequence ID" value="NZ_JABTTE010000019.1"/>
</dbReference>
<evidence type="ECO:0000256" key="8">
    <source>
        <dbReference type="ARBA" id="ARBA00023012"/>
    </source>
</evidence>
<dbReference type="Proteomes" id="UP000625804">
    <property type="component" value="Unassembled WGS sequence"/>
</dbReference>
<reference evidence="11" key="1">
    <citation type="submission" date="2020-06" db="EMBL/GenBank/DDBJ databases">
        <title>A novel thermopfilic bacterium from Erzurum, Turkey.</title>
        <authorList>
            <person name="Adiguzel A."/>
            <person name="Ay H."/>
            <person name="Baltaci M.O."/>
        </authorList>
    </citation>
    <scope>NUCLEOTIDE SEQUENCE</scope>
    <source>
        <strain evidence="11">P2</strain>
    </source>
</reference>
<gene>
    <name evidence="11" type="ORF">HR057_12855</name>
</gene>
<accession>A0A8J8KF90</accession>
<dbReference type="GO" id="GO:0005524">
    <property type="term" value="F:ATP binding"/>
    <property type="evidence" value="ECO:0007669"/>
    <property type="project" value="UniProtKB-KW"/>
</dbReference>
<dbReference type="InterPro" id="IPR035965">
    <property type="entry name" value="PAS-like_dom_sf"/>
</dbReference>
<keyword evidence="12" id="KW-1185">Reference proteome</keyword>
<dbReference type="EMBL" id="JABTTE010000019">
    <property type="protein sequence ID" value="NSL52645.1"/>
    <property type="molecule type" value="Genomic_DNA"/>
</dbReference>
<dbReference type="GO" id="GO:0000155">
    <property type="term" value="F:phosphorelay sensor kinase activity"/>
    <property type="evidence" value="ECO:0007669"/>
    <property type="project" value="InterPro"/>
</dbReference>
<proteinExistence type="predicted"/>
<evidence type="ECO:0000256" key="5">
    <source>
        <dbReference type="ARBA" id="ARBA00022741"/>
    </source>
</evidence>
<dbReference type="Gene3D" id="1.20.5.1930">
    <property type="match status" value="1"/>
</dbReference>
<dbReference type="InterPro" id="IPR005467">
    <property type="entry name" value="His_kinase_dom"/>
</dbReference>
<keyword evidence="9" id="KW-0472">Membrane</keyword>
<dbReference type="InterPro" id="IPR036890">
    <property type="entry name" value="HATPase_C_sf"/>
</dbReference>
<evidence type="ECO:0000256" key="1">
    <source>
        <dbReference type="ARBA" id="ARBA00000085"/>
    </source>
</evidence>
<organism evidence="11 12">
    <name type="scientific">Calidifontibacillus erzurumensis</name>
    <dbReference type="NCBI Taxonomy" id="2741433"/>
    <lineage>
        <taxon>Bacteria</taxon>
        <taxon>Bacillati</taxon>
        <taxon>Bacillota</taxon>
        <taxon>Bacilli</taxon>
        <taxon>Bacillales</taxon>
        <taxon>Bacillaceae</taxon>
        <taxon>Calidifontibacillus/Schinkia group</taxon>
        <taxon>Calidifontibacillus</taxon>
    </lineage>
</organism>
<sequence>MNKYLNLSLIKFLLKNGILSISISLLIVYTFFYKRGETIISIEFILLFLLVLVIITLFFIIIYRQGKSLNSQKEQLATILDKSTQNILILDEKRMIVNLNHTAKQLLKVKKGEKVNFCDICSTYPGIEKICDISTCFLHTNNGANPVEIHLKTAENEILPVIVTTSTYPTPEGKEGIILSFHTVSEKRKEEHNEIAKLLTHSIFQAQEKERKLISRELHDGIGQSLYSILIQTDIIQSHVETGNMVGFYDAIEKLQHDIRKTIEDIRHLSSELRPSSLDDLGLLETLKTYIHDFGNRFGIQINFSHKGSKERLPSTIETALYRITQEALTNAAKYACTKRIDLEIDQREKMVYLHIKDFGKGFDLSSKISRGVGLYSMEERASILGGKFQIESAPQKGTVIKVNIPIA</sequence>
<dbReference type="Gene3D" id="3.30.565.10">
    <property type="entry name" value="Histidine kinase-like ATPase, C-terminal domain"/>
    <property type="match status" value="1"/>
</dbReference>
<feature type="domain" description="Histidine kinase" evidence="10">
    <location>
        <begin position="217"/>
        <end position="408"/>
    </location>
</feature>
<keyword evidence="4" id="KW-0808">Transferase</keyword>